<name>A0AAV4TYT5_CAEEX</name>
<gene>
    <name evidence="1" type="ORF">CEXT_340191</name>
</gene>
<dbReference type="Proteomes" id="UP001054945">
    <property type="component" value="Unassembled WGS sequence"/>
</dbReference>
<dbReference type="AlphaFoldDB" id="A0AAV4TYT5"/>
<dbReference type="EMBL" id="BPLR01012054">
    <property type="protein sequence ID" value="GIY50985.1"/>
    <property type="molecule type" value="Genomic_DNA"/>
</dbReference>
<protein>
    <submittedName>
        <fullName evidence="1">Uncharacterized protein</fullName>
    </submittedName>
</protein>
<proteinExistence type="predicted"/>
<organism evidence="1 2">
    <name type="scientific">Caerostris extrusa</name>
    <name type="common">Bark spider</name>
    <name type="synonym">Caerostris bankana</name>
    <dbReference type="NCBI Taxonomy" id="172846"/>
    <lineage>
        <taxon>Eukaryota</taxon>
        <taxon>Metazoa</taxon>
        <taxon>Ecdysozoa</taxon>
        <taxon>Arthropoda</taxon>
        <taxon>Chelicerata</taxon>
        <taxon>Arachnida</taxon>
        <taxon>Araneae</taxon>
        <taxon>Araneomorphae</taxon>
        <taxon>Entelegynae</taxon>
        <taxon>Araneoidea</taxon>
        <taxon>Araneidae</taxon>
        <taxon>Caerostris</taxon>
    </lineage>
</organism>
<keyword evidence="2" id="KW-1185">Reference proteome</keyword>
<sequence length="119" mass="13296">MCVHLRISLFPLSGAPPETTCMRSTSRAQWSDRTRSRRSGRFGPVNERSSLLFAPHRCTARDIILCAEEKILSGPFRFCCGAGVKGQLDTEFRFYVFKAGTIARGSHGRQGLLNYISII</sequence>
<accession>A0AAV4TYT5</accession>
<reference evidence="1 2" key="1">
    <citation type="submission" date="2021-06" db="EMBL/GenBank/DDBJ databases">
        <title>Caerostris extrusa draft genome.</title>
        <authorList>
            <person name="Kono N."/>
            <person name="Arakawa K."/>
        </authorList>
    </citation>
    <scope>NUCLEOTIDE SEQUENCE [LARGE SCALE GENOMIC DNA]</scope>
</reference>
<comment type="caution">
    <text evidence="1">The sequence shown here is derived from an EMBL/GenBank/DDBJ whole genome shotgun (WGS) entry which is preliminary data.</text>
</comment>
<evidence type="ECO:0000313" key="1">
    <source>
        <dbReference type="EMBL" id="GIY50985.1"/>
    </source>
</evidence>
<evidence type="ECO:0000313" key="2">
    <source>
        <dbReference type="Proteomes" id="UP001054945"/>
    </source>
</evidence>